<keyword evidence="2" id="KW-1185">Reference proteome</keyword>
<dbReference type="AlphaFoldDB" id="A0A812SJP9"/>
<comment type="caution">
    <text evidence="1">The sequence shown here is derived from an EMBL/GenBank/DDBJ whole genome shotgun (WGS) entry which is preliminary data.</text>
</comment>
<dbReference type="Proteomes" id="UP000604046">
    <property type="component" value="Unassembled WGS sequence"/>
</dbReference>
<organism evidence="1 2">
    <name type="scientific">Symbiodinium natans</name>
    <dbReference type="NCBI Taxonomy" id="878477"/>
    <lineage>
        <taxon>Eukaryota</taxon>
        <taxon>Sar</taxon>
        <taxon>Alveolata</taxon>
        <taxon>Dinophyceae</taxon>
        <taxon>Suessiales</taxon>
        <taxon>Symbiodiniaceae</taxon>
        <taxon>Symbiodinium</taxon>
    </lineage>
</organism>
<accession>A0A812SJP9</accession>
<name>A0A812SJP9_9DINO</name>
<reference evidence="1" key="1">
    <citation type="submission" date="2021-02" db="EMBL/GenBank/DDBJ databases">
        <authorList>
            <person name="Dougan E. K."/>
            <person name="Rhodes N."/>
            <person name="Thang M."/>
            <person name="Chan C."/>
        </authorList>
    </citation>
    <scope>NUCLEOTIDE SEQUENCE</scope>
</reference>
<proteinExistence type="predicted"/>
<dbReference type="EMBL" id="CAJNDS010002468">
    <property type="protein sequence ID" value="CAE7488424.1"/>
    <property type="molecule type" value="Genomic_DNA"/>
</dbReference>
<sequence>MVWIEETRGGIEVLLPELGEVSKPFAPSVSGSHRGRKDCVKTLNLLMQGLGLRVQFLLVLMRRSGLSVGVAPPNLGRFSDFGLEAAGVNLDHFSRAIREFCVKKRVRSLSVEKCIRVIQGMKGGETCFSSARVCTWTSGEPCSTRLRCPCPPLCSRGPDNLLLHRPEHRVPATPIQGSAVRGLRVAAAPAGSGVQAQSCKGVQGLQCRHMPSAARVAAGSLPGVLM</sequence>
<evidence type="ECO:0000313" key="1">
    <source>
        <dbReference type="EMBL" id="CAE7488424.1"/>
    </source>
</evidence>
<evidence type="ECO:0000313" key="2">
    <source>
        <dbReference type="Proteomes" id="UP000604046"/>
    </source>
</evidence>
<gene>
    <name evidence="1" type="ORF">SNAT2548_LOCUS27391</name>
</gene>
<protein>
    <submittedName>
        <fullName evidence="1">Uncharacterized protein</fullName>
    </submittedName>
</protein>